<accession>A0A2A2LGH9</accession>
<feature type="domain" description="Ig-like" evidence="9">
    <location>
        <begin position="213"/>
        <end position="298"/>
    </location>
</feature>
<dbReference type="Pfam" id="PF13927">
    <property type="entry name" value="Ig_3"/>
    <property type="match status" value="2"/>
</dbReference>
<dbReference type="InterPro" id="IPR013098">
    <property type="entry name" value="Ig_I-set"/>
</dbReference>
<dbReference type="Pfam" id="PF07679">
    <property type="entry name" value="I-set"/>
    <property type="match status" value="2"/>
</dbReference>
<keyword evidence="11" id="KW-1185">Reference proteome</keyword>
<dbReference type="STRING" id="2018661.A0A2A2LGH9"/>
<dbReference type="OrthoDB" id="428111at2759"/>
<reference evidence="10 11" key="1">
    <citation type="journal article" date="2017" name="Curr. Biol.">
        <title>Genome architecture and evolution of a unichromosomal asexual nematode.</title>
        <authorList>
            <person name="Fradin H."/>
            <person name="Zegar C."/>
            <person name="Gutwein M."/>
            <person name="Lucas J."/>
            <person name="Kovtun M."/>
            <person name="Corcoran D."/>
            <person name="Baugh L.R."/>
            <person name="Kiontke K."/>
            <person name="Gunsalus K."/>
            <person name="Fitch D.H."/>
            <person name="Piano F."/>
        </authorList>
    </citation>
    <scope>NUCLEOTIDE SEQUENCE [LARGE SCALE GENOMIC DNA]</scope>
    <source>
        <strain evidence="10">PF1309</strain>
    </source>
</reference>
<evidence type="ECO:0000259" key="9">
    <source>
        <dbReference type="PROSITE" id="PS50835"/>
    </source>
</evidence>
<dbReference type="SMART" id="SM00408">
    <property type="entry name" value="IGc2"/>
    <property type="match status" value="4"/>
</dbReference>
<evidence type="ECO:0000256" key="1">
    <source>
        <dbReference type="ARBA" id="ARBA00004167"/>
    </source>
</evidence>
<evidence type="ECO:0000256" key="5">
    <source>
        <dbReference type="ARBA" id="ARBA00022989"/>
    </source>
</evidence>
<feature type="domain" description="Ig-like" evidence="9">
    <location>
        <begin position="303"/>
        <end position="397"/>
    </location>
</feature>
<evidence type="ECO:0000256" key="2">
    <source>
        <dbReference type="ARBA" id="ARBA00022692"/>
    </source>
</evidence>
<dbReference type="GO" id="GO:0005886">
    <property type="term" value="C:plasma membrane"/>
    <property type="evidence" value="ECO:0007669"/>
    <property type="project" value="TreeGrafter"/>
</dbReference>
<evidence type="ECO:0000256" key="8">
    <source>
        <dbReference type="ARBA" id="ARBA00023319"/>
    </source>
</evidence>
<dbReference type="Proteomes" id="UP000218231">
    <property type="component" value="Unassembled WGS sequence"/>
</dbReference>
<dbReference type="FunFam" id="2.60.40.10:FF:002530">
    <property type="entry name" value="CBN-SAX-3 protein"/>
    <property type="match status" value="1"/>
</dbReference>
<keyword evidence="6" id="KW-0472">Membrane</keyword>
<dbReference type="InterPro" id="IPR007110">
    <property type="entry name" value="Ig-like_dom"/>
</dbReference>
<dbReference type="EMBL" id="LIAE01006782">
    <property type="protein sequence ID" value="PAV85341.1"/>
    <property type="molecule type" value="Genomic_DNA"/>
</dbReference>
<dbReference type="Gene3D" id="2.60.40.10">
    <property type="entry name" value="Immunoglobulins"/>
    <property type="match status" value="4"/>
</dbReference>
<protein>
    <recommendedName>
        <fullName evidence="9">Ig-like domain-containing protein</fullName>
    </recommendedName>
</protein>
<keyword evidence="3" id="KW-0732">Signal</keyword>
<dbReference type="FunFam" id="2.60.40.10:FF:000008">
    <property type="entry name" value="roundabout homolog 2 isoform X2"/>
    <property type="match status" value="1"/>
</dbReference>
<keyword evidence="5" id="KW-1133">Transmembrane helix</keyword>
<organism evidence="10 11">
    <name type="scientific">Diploscapter pachys</name>
    <dbReference type="NCBI Taxonomy" id="2018661"/>
    <lineage>
        <taxon>Eukaryota</taxon>
        <taxon>Metazoa</taxon>
        <taxon>Ecdysozoa</taxon>
        <taxon>Nematoda</taxon>
        <taxon>Chromadorea</taxon>
        <taxon>Rhabditida</taxon>
        <taxon>Rhabditina</taxon>
        <taxon>Rhabditomorpha</taxon>
        <taxon>Rhabditoidea</taxon>
        <taxon>Rhabditidae</taxon>
        <taxon>Diploscapter</taxon>
    </lineage>
</organism>
<evidence type="ECO:0000256" key="3">
    <source>
        <dbReference type="ARBA" id="ARBA00022729"/>
    </source>
</evidence>
<dbReference type="SMART" id="SM00409">
    <property type="entry name" value="IG"/>
    <property type="match status" value="4"/>
</dbReference>
<proteinExistence type="predicted"/>
<dbReference type="FunFam" id="2.60.40.10:FF:000032">
    <property type="entry name" value="palladin isoform X1"/>
    <property type="match status" value="1"/>
</dbReference>
<comment type="caution">
    <text evidence="10">The sequence shown here is derived from an EMBL/GenBank/DDBJ whole genome shotgun (WGS) entry which is preliminary data.</text>
</comment>
<dbReference type="AlphaFoldDB" id="A0A2A2LGH9"/>
<keyword evidence="7" id="KW-1015">Disulfide bond</keyword>
<evidence type="ECO:0000313" key="10">
    <source>
        <dbReference type="EMBL" id="PAV85341.1"/>
    </source>
</evidence>
<dbReference type="SUPFAM" id="SSF48726">
    <property type="entry name" value="Immunoglobulin"/>
    <property type="match status" value="4"/>
</dbReference>
<evidence type="ECO:0000256" key="6">
    <source>
        <dbReference type="ARBA" id="ARBA00023136"/>
    </source>
</evidence>
<sequence length="400" mass="43632">MVSNYYHLEKDESNQAPVIIEHPIDVVVSKGSPATLNCAARPQGANITWFKDGQPVLTSKEQMNSHRIVLDTGALFLLKVNSGKNGKDGDAGSYYCVAKNEFGEAKSNEGSLKLAMLREDFRTRPRSVQVLAGEKATLECTPPKGFPEPVVSWRKDDKELKIADHPTYTLHPDGNLIIEPVDHTDSGTFQCVASNMVGERISPPARLSVYEKPRFLQEPKDMTVDSGASVLFDCRVTGEPQPQISWKKKGDQMPVARAYIAKDNQGLRIDRVQMSDEGEYLCVARNPAGSIEATAHLRVQVPPSFEVKPTDQSVAAGSTATFECVLTGQPKPASFWSKEGHQDLLFPGYLSTDNRVRVSSTGTLTIDGVRQSDEGSYVCAGMNSAGSSLSKAALKLTTKR</sequence>
<dbReference type="GO" id="GO:0030424">
    <property type="term" value="C:axon"/>
    <property type="evidence" value="ECO:0007669"/>
    <property type="project" value="TreeGrafter"/>
</dbReference>
<dbReference type="GO" id="GO:0098632">
    <property type="term" value="F:cell-cell adhesion mediator activity"/>
    <property type="evidence" value="ECO:0007669"/>
    <property type="project" value="TreeGrafter"/>
</dbReference>
<dbReference type="PROSITE" id="PS50835">
    <property type="entry name" value="IG_LIKE"/>
    <property type="match status" value="4"/>
</dbReference>
<gene>
    <name evidence="10" type="ORF">WR25_22842</name>
</gene>
<feature type="domain" description="Ig-like" evidence="9">
    <location>
        <begin position="17"/>
        <end position="113"/>
    </location>
</feature>
<dbReference type="GO" id="GO:0007411">
    <property type="term" value="P:axon guidance"/>
    <property type="evidence" value="ECO:0007669"/>
    <property type="project" value="TreeGrafter"/>
</dbReference>
<evidence type="ECO:0000256" key="7">
    <source>
        <dbReference type="ARBA" id="ARBA00023157"/>
    </source>
</evidence>
<name>A0A2A2LGH9_9BILA</name>
<dbReference type="FunFam" id="2.60.40.10:FF:000189">
    <property type="entry name" value="Neogenin isoform 3"/>
    <property type="match status" value="1"/>
</dbReference>
<evidence type="ECO:0000256" key="4">
    <source>
        <dbReference type="ARBA" id="ARBA00022737"/>
    </source>
</evidence>
<dbReference type="PANTHER" id="PTHR10075:SF100">
    <property type="entry name" value="FASCICLIN-2"/>
    <property type="match status" value="1"/>
</dbReference>
<keyword evidence="2" id="KW-0812">Transmembrane</keyword>
<dbReference type="InterPro" id="IPR003599">
    <property type="entry name" value="Ig_sub"/>
</dbReference>
<dbReference type="InterPro" id="IPR003598">
    <property type="entry name" value="Ig_sub2"/>
</dbReference>
<feature type="domain" description="Ig-like" evidence="9">
    <location>
        <begin position="119"/>
        <end position="208"/>
    </location>
</feature>
<evidence type="ECO:0000313" key="11">
    <source>
        <dbReference type="Proteomes" id="UP000218231"/>
    </source>
</evidence>
<dbReference type="InterPro" id="IPR013783">
    <property type="entry name" value="Ig-like_fold"/>
</dbReference>
<keyword evidence="8" id="KW-0393">Immunoglobulin domain</keyword>
<dbReference type="GO" id="GO:0070593">
    <property type="term" value="P:dendrite self-avoidance"/>
    <property type="evidence" value="ECO:0007669"/>
    <property type="project" value="TreeGrafter"/>
</dbReference>
<dbReference type="InterPro" id="IPR036179">
    <property type="entry name" value="Ig-like_dom_sf"/>
</dbReference>
<dbReference type="GO" id="GO:0007156">
    <property type="term" value="P:homophilic cell adhesion via plasma membrane adhesion molecules"/>
    <property type="evidence" value="ECO:0007669"/>
    <property type="project" value="TreeGrafter"/>
</dbReference>
<comment type="subcellular location">
    <subcellularLocation>
        <location evidence="1">Membrane</location>
        <topology evidence="1">Single-pass membrane protein</topology>
    </subcellularLocation>
</comment>
<keyword evidence="4" id="KW-0677">Repeat</keyword>
<dbReference type="PANTHER" id="PTHR10075">
    <property type="entry name" value="BASIGIN RELATED"/>
    <property type="match status" value="1"/>
</dbReference>